<evidence type="ECO:0000256" key="1">
    <source>
        <dbReference type="SAM" id="MobiDB-lite"/>
    </source>
</evidence>
<evidence type="ECO:0000313" key="2">
    <source>
        <dbReference type="Proteomes" id="UP000887578"/>
    </source>
</evidence>
<dbReference type="AlphaFoldDB" id="A0A914QW66"/>
<dbReference type="Proteomes" id="UP000887578">
    <property type="component" value="Unplaced"/>
</dbReference>
<name>A0A914QW66_9BILA</name>
<sequence length="408" mass="45581">MYHPEIEEEISEFKVLHGAIDNAKEYIQRQIDANGKFPASKALSHFCFLQQMQNELFFIASLVDPSAESFEPAKNLDCTLDDVQIPQSFMDDDIEVIFETSALACPDLFGSGEYRSRESISSVYYSAPQSIDGDDELDRSQYLDEDLRYANTSIYAHEQNALKMNASEVLVEPSPGKFLKSVQEVVTNELEIVSTKNDAIQQVEEAPESMVPLVEDKENGVTVNLEKLYHTCVAPKAAIQEVAKHDVSLQEPPKIEPEATLQENDDDDSIISDAPPPKYREPNKLLDFTNGYGRISDISSSSVQPENQDFESARTPTEEYVETPPPSPLTADNSIDAITEAMEAIKLNRSSVMDNAVSDEILSGYNEQIIPENDAFQNYLKQNHSYLDTSSLDDSITSIRSPLKDVQI</sequence>
<reference evidence="3" key="1">
    <citation type="submission" date="2022-11" db="UniProtKB">
        <authorList>
            <consortium name="WormBaseParasite"/>
        </authorList>
    </citation>
    <scope>IDENTIFICATION</scope>
</reference>
<dbReference type="WBParaSite" id="PDA_v2.g8491.t1">
    <property type="protein sequence ID" value="PDA_v2.g8491.t1"/>
    <property type="gene ID" value="PDA_v2.g8491"/>
</dbReference>
<feature type="compositionally biased region" description="Polar residues" evidence="1">
    <location>
        <begin position="297"/>
        <end position="307"/>
    </location>
</feature>
<evidence type="ECO:0000313" key="3">
    <source>
        <dbReference type="WBParaSite" id="PDA_v2.g8491.t1"/>
    </source>
</evidence>
<proteinExistence type="predicted"/>
<feature type="region of interest" description="Disordered" evidence="1">
    <location>
        <begin position="297"/>
        <end position="330"/>
    </location>
</feature>
<organism evidence="2 3">
    <name type="scientific">Panagrolaimus davidi</name>
    <dbReference type="NCBI Taxonomy" id="227884"/>
    <lineage>
        <taxon>Eukaryota</taxon>
        <taxon>Metazoa</taxon>
        <taxon>Ecdysozoa</taxon>
        <taxon>Nematoda</taxon>
        <taxon>Chromadorea</taxon>
        <taxon>Rhabditida</taxon>
        <taxon>Tylenchina</taxon>
        <taxon>Panagrolaimomorpha</taxon>
        <taxon>Panagrolaimoidea</taxon>
        <taxon>Panagrolaimidae</taxon>
        <taxon>Panagrolaimus</taxon>
    </lineage>
</organism>
<accession>A0A914QW66</accession>
<feature type="region of interest" description="Disordered" evidence="1">
    <location>
        <begin position="249"/>
        <end position="285"/>
    </location>
</feature>
<protein>
    <submittedName>
        <fullName evidence="3">Uncharacterized protein</fullName>
    </submittedName>
</protein>
<keyword evidence="2" id="KW-1185">Reference proteome</keyword>